<feature type="compositionally biased region" description="Basic and acidic residues" evidence="1">
    <location>
        <begin position="362"/>
        <end position="393"/>
    </location>
</feature>
<organism evidence="2 3">
    <name type="scientific">Patiria miniata</name>
    <name type="common">Bat star</name>
    <name type="synonym">Asterina miniata</name>
    <dbReference type="NCBI Taxonomy" id="46514"/>
    <lineage>
        <taxon>Eukaryota</taxon>
        <taxon>Metazoa</taxon>
        <taxon>Echinodermata</taxon>
        <taxon>Eleutherozoa</taxon>
        <taxon>Asterozoa</taxon>
        <taxon>Asteroidea</taxon>
        <taxon>Valvatacea</taxon>
        <taxon>Valvatida</taxon>
        <taxon>Asterinidae</taxon>
        <taxon>Patiria</taxon>
    </lineage>
</organism>
<dbReference type="RefSeq" id="XP_038078956.1">
    <property type="nucleotide sequence ID" value="XM_038223028.1"/>
</dbReference>
<sequence>MAKNSEAVAKLVQQKLEDYFNRQRVENEFDPSGKGIHTTTPAVVQLELSYLQAAEQQWKANKKKKKSKNGQQKTTDEQGDGWRSQSRENESPDDGNEATPEVSPRVTKNSRIKSRVKGSEIDRITKNAQTTLDQVSVDKIQSVHRYRPHLILSERLDIIKVARVSHHVDAILNTEHALDCAEENDDREAARKYVEEKNDPERKERDQRDEPEKAEDTGSQRKRTPLWLRVEMEKAQREAKSDRPRNQQTREEIEDGYSSDECQEMAREGGEVEEQKQETREVTDEEKDLSADHQEIIREDEMDETSREGKCEDNEKMRKDVKDEGNKTNKNPSDGNSEIKNACRESENEVDEDKTVGQSETNESKKEFEGEKRVESDIENKNKGVDGKVEQGKVEPLNDATPTEKSVENEQSDQSDQMSQQGNEKKNLNVKQKRGKRKTKQDLPNGDLQNGSIEDDCKIKAGDGNLEVQEGEAASRKPQVDGIGEQGGKDRGGEESVGQDRRGQTSEGQDYRTEVYVRSESVVSLTAAVNEDEQGKG</sequence>
<feature type="compositionally biased region" description="Polar residues" evidence="1">
    <location>
        <begin position="328"/>
        <end position="339"/>
    </location>
</feature>
<evidence type="ECO:0000256" key="1">
    <source>
        <dbReference type="SAM" id="MobiDB-lite"/>
    </source>
</evidence>
<dbReference type="GeneID" id="119746213"/>
<dbReference type="AlphaFoldDB" id="A0A914BTH7"/>
<feature type="compositionally biased region" description="Basic and acidic residues" evidence="1">
    <location>
        <begin position="487"/>
        <end position="517"/>
    </location>
</feature>
<dbReference type="OMA" id="NACRESE"/>
<name>A0A914BTH7_PATMI</name>
<dbReference type="Proteomes" id="UP000887568">
    <property type="component" value="Unplaced"/>
</dbReference>
<dbReference type="EnsemblMetazoa" id="XM_038223028.1">
    <property type="protein sequence ID" value="XP_038078956.1"/>
    <property type="gene ID" value="LOC119746213"/>
</dbReference>
<feature type="compositionally biased region" description="Low complexity" evidence="1">
    <location>
        <begin position="412"/>
        <end position="421"/>
    </location>
</feature>
<feature type="compositionally biased region" description="Basic and acidic residues" evidence="1">
    <location>
        <begin position="230"/>
        <end position="251"/>
    </location>
</feature>
<feature type="region of interest" description="Disordered" evidence="1">
    <location>
        <begin position="192"/>
        <end position="537"/>
    </location>
</feature>
<proteinExistence type="predicted"/>
<reference evidence="2" key="1">
    <citation type="submission" date="2022-11" db="UniProtKB">
        <authorList>
            <consortium name="EnsemblMetazoa"/>
        </authorList>
    </citation>
    <scope>IDENTIFICATION</scope>
</reference>
<feature type="compositionally biased region" description="Acidic residues" evidence="1">
    <location>
        <begin position="252"/>
        <end position="263"/>
    </location>
</feature>
<accession>A0A914BTH7</accession>
<feature type="compositionally biased region" description="Basic and acidic residues" evidence="1">
    <location>
        <begin position="192"/>
        <end position="219"/>
    </location>
</feature>
<evidence type="ECO:0000313" key="2">
    <source>
        <dbReference type="EnsemblMetazoa" id="XP_038078956.1"/>
    </source>
</evidence>
<protein>
    <submittedName>
        <fullName evidence="2">Uncharacterized protein</fullName>
    </submittedName>
</protein>
<keyword evidence="3" id="KW-1185">Reference proteome</keyword>
<dbReference type="OrthoDB" id="10072174at2759"/>
<evidence type="ECO:0000313" key="3">
    <source>
        <dbReference type="Proteomes" id="UP000887568"/>
    </source>
</evidence>
<feature type="region of interest" description="Disordered" evidence="1">
    <location>
        <begin position="56"/>
        <end position="122"/>
    </location>
</feature>
<feature type="compositionally biased region" description="Basic and acidic residues" evidence="1">
    <location>
        <begin position="264"/>
        <end position="327"/>
    </location>
</feature>